<organism evidence="3">
    <name type="scientific">Trypanosoma vivax (strain Y486)</name>
    <dbReference type="NCBI Taxonomy" id="1055687"/>
    <lineage>
        <taxon>Eukaryota</taxon>
        <taxon>Discoba</taxon>
        <taxon>Euglenozoa</taxon>
        <taxon>Kinetoplastea</taxon>
        <taxon>Metakinetoplastina</taxon>
        <taxon>Trypanosomatida</taxon>
        <taxon>Trypanosomatidae</taxon>
        <taxon>Trypanosoma</taxon>
        <taxon>Duttonella</taxon>
    </lineage>
</organism>
<dbReference type="SMART" id="SM00717">
    <property type="entry name" value="SANT"/>
    <property type="match status" value="1"/>
</dbReference>
<sequence>MSETPQGAPLAPSEVNFELVHEIMRRHLRRGCDFAVLAVIALDFIHNQPHFWRTCDYRDGIAAAVISSSVCLPSPYNCHSPRAKPLTKNELFMILRAVGSDNPNVAAVIKQIEATGNELQTEVGGCMVNAIFGRIPDVCTFLRGRYRAHGVGDLGPEQPLMENDTLHSLSLKRPREACREVSEAVTSGEGVPVTCEGTERGHDPVSCSEVPNEEQSRDALQVLDQLHVLPGSRCTVSSFDAVGDLLGGKGRDSGTDHGKQLDPFLVPLDLERGGKNSGGTSYSRQRRFKFTEEEDAAIQQGLIRFPKDPGRFKRIFYAYQHVWRPGRTVNQLYDHWRGSLRYRLLQQDGYRGKNSLGARAPPSGQ</sequence>
<dbReference type="AlphaFoldDB" id="G0U445"/>
<evidence type="ECO:0000313" key="3">
    <source>
        <dbReference type="EMBL" id="CCC52207.1"/>
    </source>
</evidence>
<dbReference type="CDD" id="cd00167">
    <property type="entry name" value="SANT"/>
    <property type="match status" value="1"/>
</dbReference>
<dbReference type="EMBL" id="HE573026">
    <property type="protein sequence ID" value="CCC52207.1"/>
    <property type="molecule type" value="Genomic_DNA"/>
</dbReference>
<proteinExistence type="predicted"/>
<name>G0U445_TRYVY</name>
<dbReference type="OMA" id="NFTILHE"/>
<reference evidence="3" key="1">
    <citation type="journal article" date="2012" name="Proc. Natl. Acad. Sci. U.S.A.">
        <title>Antigenic diversity is generated by distinct evolutionary mechanisms in African trypanosome species.</title>
        <authorList>
            <person name="Jackson A.P."/>
            <person name="Berry A."/>
            <person name="Aslett M."/>
            <person name="Allison H.C."/>
            <person name="Burton P."/>
            <person name="Vavrova-Anderson J."/>
            <person name="Brown R."/>
            <person name="Browne H."/>
            <person name="Corton N."/>
            <person name="Hauser H."/>
            <person name="Gamble J."/>
            <person name="Gilderthorp R."/>
            <person name="Marcello L."/>
            <person name="McQuillan J."/>
            <person name="Otto T.D."/>
            <person name="Quail M.A."/>
            <person name="Sanders M.J."/>
            <person name="van Tonder A."/>
            <person name="Ginger M.L."/>
            <person name="Field M.C."/>
            <person name="Barry J.D."/>
            <person name="Hertz-Fowler C."/>
            <person name="Berriman M."/>
        </authorList>
    </citation>
    <scope>NUCLEOTIDE SEQUENCE</scope>
    <source>
        <strain evidence="3">Y486</strain>
    </source>
</reference>
<feature type="region of interest" description="Disordered" evidence="1">
    <location>
        <begin position="189"/>
        <end position="213"/>
    </location>
</feature>
<protein>
    <recommendedName>
        <fullName evidence="2">Myb-like domain-containing protein</fullName>
    </recommendedName>
</protein>
<dbReference type="VEuPathDB" id="TriTrypDB:TvY486_1012500"/>
<evidence type="ECO:0000256" key="1">
    <source>
        <dbReference type="SAM" id="MobiDB-lite"/>
    </source>
</evidence>
<dbReference type="SUPFAM" id="SSF46689">
    <property type="entry name" value="Homeodomain-like"/>
    <property type="match status" value="1"/>
</dbReference>
<accession>G0U445</accession>
<gene>
    <name evidence="3" type="ORF">TVY486_1012500</name>
</gene>
<evidence type="ECO:0000259" key="2">
    <source>
        <dbReference type="SMART" id="SM00717"/>
    </source>
</evidence>
<feature type="domain" description="Myb-like" evidence="2">
    <location>
        <begin position="286"/>
        <end position="342"/>
    </location>
</feature>
<dbReference type="InterPro" id="IPR001005">
    <property type="entry name" value="SANT/Myb"/>
</dbReference>
<dbReference type="InterPro" id="IPR009057">
    <property type="entry name" value="Homeodomain-like_sf"/>
</dbReference>